<dbReference type="GO" id="GO:0016491">
    <property type="term" value="F:oxidoreductase activity"/>
    <property type="evidence" value="ECO:0007669"/>
    <property type="project" value="InterPro"/>
</dbReference>
<dbReference type="InterPro" id="IPR050553">
    <property type="entry name" value="Thioredoxin_ResA/DsbE_sf"/>
</dbReference>
<organism evidence="2 3">
    <name type="scientific">Methylovorus glucosotrophus (strain SIP3-4)</name>
    <dbReference type="NCBI Taxonomy" id="582744"/>
    <lineage>
        <taxon>Bacteria</taxon>
        <taxon>Pseudomonadati</taxon>
        <taxon>Pseudomonadota</taxon>
        <taxon>Betaproteobacteria</taxon>
        <taxon>Nitrosomonadales</taxon>
        <taxon>Methylophilaceae</taxon>
        <taxon>Methylovorus</taxon>
    </lineage>
</organism>
<dbReference type="Pfam" id="PF08534">
    <property type="entry name" value="Redoxin"/>
    <property type="match status" value="1"/>
</dbReference>
<dbReference type="OrthoDB" id="9811352at2"/>
<dbReference type="Gene3D" id="3.40.30.10">
    <property type="entry name" value="Glutaredoxin"/>
    <property type="match status" value="1"/>
</dbReference>
<protein>
    <submittedName>
        <fullName evidence="2">Redoxin domain protein</fullName>
    </submittedName>
</protein>
<dbReference type="InterPro" id="IPR036249">
    <property type="entry name" value="Thioredoxin-like_sf"/>
</dbReference>
<evidence type="ECO:0000313" key="3">
    <source>
        <dbReference type="Proteomes" id="UP000002743"/>
    </source>
</evidence>
<feature type="domain" description="Thioredoxin" evidence="1">
    <location>
        <begin position="28"/>
        <end position="168"/>
    </location>
</feature>
<dbReference type="Proteomes" id="UP000002743">
    <property type="component" value="Chromosome"/>
</dbReference>
<dbReference type="CDD" id="cd02966">
    <property type="entry name" value="TlpA_like_family"/>
    <property type="match status" value="1"/>
</dbReference>
<dbReference type="RefSeq" id="WP_015830813.1">
    <property type="nucleotide sequence ID" value="NC_012969.1"/>
</dbReference>
<dbReference type="PANTHER" id="PTHR42852">
    <property type="entry name" value="THIOL:DISULFIDE INTERCHANGE PROTEIN DSBE"/>
    <property type="match status" value="1"/>
</dbReference>
<dbReference type="InterPro" id="IPR013766">
    <property type="entry name" value="Thioredoxin_domain"/>
</dbReference>
<evidence type="ECO:0000259" key="1">
    <source>
        <dbReference type="PROSITE" id="PS51352"/>
    </source>
</evidence>
<dbReference type="PROSITE" id="PS51352">
    <property type="entry name" value="THIOREDOXIN_2"/>
    <property type="match status" value="1"/>
</dbReference>
<dbReference type="EMBL" id="CP001674">
    <property type="protein sequence ID" value="ACT51505.1"/>
    <property type="molecule type" value="Genomic_DNA"/>
</dbReference>
<accession>C6X9W4</accession>
<dbReference type="HOGENOM" id="CLU_042529_11_2_4"/>
<dbReference type="STRING" id="582744.Msip34_2263"/>
<dbReference type="SUPFAM" id="SSF52833">
    <property type="entry name" value="Thioredoxin-like"/>
    <property type="match status" value="1"/>
</dbReference>
<name>C6X9W4_METGS</name>
<sequence precursor="true">MKSLFNSPRKLLFPLLLVLLLGFLAYTLASKPTAPNISFTTLDGKTSSMQDLRGKVVLVNFWATDCPGCIAEMPALIQTWHQYHERGFEVVAIAMPYDPIDQVKNYTAKNSLPFKVTHDDSGDMSMQFNEVRVTPTTFVLDKDGKIIRKAIGELDFKSLHELLDQQLGTKG</sequence>
<evidence type="ECO:0000313" key="2">
    <source>
        <dbReference type="EMBL" id="ACT51505.1"/>
    </source>
</evidence>
<reference evidence="2 3" key="2">
    <citation type="journal article" date="2011" name="J. Bacteriol.">
        <title>Genomes of three methylotrophs from a single niche uncover genetic and metabolic divergence of Methylophilaceae.</title>
        <authorList>
            <person name="Lapidus A."/>
            <person name="Clum A."/>
            <person name="Labutti K."/>
            <person name="Kaluzhnaya M.G."/>
            <person name="Lim S."/>
            <person name="Beck D.A."/>
            <person name="Glavina Del Rio T."/>
            <person name="Nolan M."/>
            <person name="Mavromatis K."/>
            <person name="Huntemann M."/>
            <person name="Lucas S."/>
            <person name="Lidstrom M.E."/>
            <person name="Ivanova N."/>
            <person name="Chistoserdova L."/>
        </authorList>
    </citation>
    <scope>NUCLEOTIDE SEQUENCE [LARGE SCALE GENOMIC DNA]</scope>
    <source>
        <strain evidence="2 3">SIP3-4</strain>
    </source>
</reference>
<dbReference type="PANTHER" id="PTHR42852:SF18">
    <property type="entry name" value="CHROMOSOME UNDETERMINED SCAFFOLD_47, WHOLE GENOME SHOTGUN SEQUENCE"/>
    <property type="match status" value="1"/>
</dbReference>
<dbReference type="InterPro" id="IPR013740">
    <property type="entry name" value="Redoxin"/>
</dbReference>
<dbReference type="KEGG" id="mei:Msip34_2263"/>
<gene>
    <name evidence="2" type="ordered locus">Msip34_2263</name>
</gene>
<keyword evidence="3" id="KW-1185">Reference proteome</keyword>
<dbReference type="eggNOG" id="COG0526">
    <property type="taxonomic scope" value="Bacteria"/>
</dbReference>
<proteinExistence type="predicted"/>
<dbReference type="AlphaFoldDB" id="C6X9W4"/>
<reference evidence="3" key="1">
    <citation type="submission" date="2009-07" db="EMBL/GenBank/DDBJ databases">
        <title>Complete sequence of chromosome of Methylovorus sp. SIP3-4.</title>
        <authorList>
            <person name="Lucas S."/>
            <person name="Copeland A."/>
            <person name="Lapidus A."/>
            <person name="Glavina del Rio T."/>
            <person name="Tice H."/>
            <person name="Bruce D."/>
            <person name="Goodwin L."/>
            <person name="Pitluck S."/>
            <person name="Clum A."/>
            <person name="Larimer F."/>
            <person name="Land M."/>
            <person name="Hauser L."/>
            <person name="Kyrpides N."/>
            <person name="Mikhailova N."/>
            <person name="Kayluzhnaya M."/>
            <person name="Chistoserdova L."/>
        </authorList>
    </citation>
    <scope>NUCLEOTIDE SEQUENCE [LARGE SCALE GENOMIC DNA]</scope>
    <source>
        <strain evidence="3">SIP3-4</strain>
    </source>
</reference>